<accession>A0AA39RHI0</accession>
<protein>
    <submittedName>
        <fullName evidence="1">Uncharacterized protein</fullName>
    </submittedName>
</protein>
<keyword evidence="2" id="KW-1185">Reference proteome</keyword>
<dbReference type="Proteomes" id="UP001168877">
    <property type="component" value="Unassembled WGS sequence"/>
</dbReference>
<comment type="caution">
    <text evidence="1">The sequence shown here is derived from an EMBL/GenBank/DDBJ whole genome shotgun (WGS) entry which is preliminary data.</text>
</comment>
<proteinExistence type="predicted"/>
<reference evidence="1" key="1">
    <citation type="journal article" date="2022" name="Plant J.">
        <title>Strategies of tolerance reflected in two North American maple genomes.</title>
        <authorList>
            <person name="McEvoy S.L."/>
            <person name="Sezen U.U."/>
            <person name="Trouern-Trend A."/>
            <person name="McMahon S.M."/>
            <person name="Schaberg P.G."/>
            <person name="Yang J."/>
            <person name="Wegrzyn J.L."/>
            <person name="Swenson N.G."/>
        </authorList>
    </citation>
    <scope>NUCLEOTIDE SEQUENCE</scope>
    <source>
        <strain evidence="1">NS2018</strain>
    </source>
</reference>
<name>A0AA39RHI0_ACESA</name>
<sequence>MKGITFEKILESTAKTTQTMPKRINRTGIEEGPDQLQLMKMPHLEVVGKRGLVAKDRGIGMYTGSGESANWQLE</sequence>
<dbReference type="AlphaFoldDB" id="A0AA39RHI0"/>
<gene>
    <name evidence="1" type="ORF">LWI29_017356</name>
</gene>
<evidence type="ECO:0000313" key="2">
    <source>
        <dbReference type="Proteomes" id="UP001168877"/>
    </source>
</evidence>
<evidence type="ECO:0000313" key="1">
    <source>
        <dbReference type="EMBL" id="KAK0574036.1"/>
    </source>
</evidence>
<dbReference type="EMBL" id="JAUESC010000387">
    <property type="protein sequence ID" value="KAK0574036.1"/>
    <property type="molecule type" value="Genomic_DNA"/>
</dbReference>
<organism evidence="1 2">
    <name type="scientific">Acer saccharum</name>
    <name type="common">Sugar maple</name>
    <dbReference type="NCBI Taxonomy" id="4024"/>
    <lineage>
        <taxon>Eukaryota</taxon>
        <taxon>Viridiplantae</taxon>
        <taxon>Streptophyta</taxon>
        <taxon>Embryophyta</taxon>
        <taxon>Tracheophyta</taxon>
        <taxon>Spermatophyta</taxon>
        <taxon>Magnoliopsida</taxon>
        <taxon>eudicotyledons</taxon>
        <taxon>Gunneridae</taxon>
        <taxon>Pentapetalae</taxon>
        <taxon>rosids</taxon>
        <taxon>malvids</taxon>
        <taxon>Sapindales</taxon>
        <taxon>Sapindaceae</taxon>
        <taxon>Hippocastanoideae</taxon>
        <taxon>Acereae</taxon>
        <taxon>Acer</taxon>
    </lineage>
</organism>
<reference evidence="1" key="2">
    <citation type="submission" date="2023-06" db="EMBL/GenBank/DDBJ databases">
        <authorList>
            <person name="Swenson N.G."/>
            <person name="Wegrzyn J.L."/>
            <person name="Mcevoy S.L."/>
        </authorList>
    </citation>
    <scope>NUCLEOTIDE SEQUENCE</scope>
    <source>
        <strain evidence="1">NS2018</strain>
        <tissue evidence="1">Leaf</tissue>
    </source>
</reference>